<evidence type="ECO:0000313" key="1">
    <source>
        <dbReference type="EMBL" id="CAK5090738.1"/>
    </source>
</evidence>
<proteinExistence type="predicted"/>
<evidence type="ECO:0000313" key="2">
    <source>
        <dbReference type="Proteomes" id="UP001497535"/>
    </source>
</evidence>
<dbReference type="Proteomes" id="UP001497535">
    <property type="component" value="Unassembled WGS sequence"/>
</dbReference>
<keyword evidence="2" id="KW-1185">Reference proteome</keyword>
<sequence length="62" mass="6933">MFVNPNLNAIPLSSPDKHHFYYKTPAPNYMELKPGTDKYLNGKELTVGCTTCADLQTKNPTC</sequence>
<gene>
    <name evidence="1" type="ORF">MENTE1834_LOCUS38542</name>
</gene>
<accession>A0ACB1AHL2</accession>
<reference evidence="1" key="1">
    <citation type="submission" date="2023-11" db="EMBL/GenBank/DDBJ databases">
        <authorList>
            <person name="Poullet M."/>
        </authorList>
    </citation>
    <scope>NUCLEOTIDE SEQUENCE</scope>
    <source>
        <strain evidence="1">E1834</strain>
    </source>
</reference>
<name>A0ACB1AHL2_MELEN</name>
<comment type="caution">
    <text evidence="1">The sequence shown here is derived from an EMBL/GenBank/DDBJ whole genome shotgun (WGS) entry which is preliminary data.</text>
</comment>
<organism evidence="1 2">
    <name type="scientific">Meloidogyne enterolobii</name>
    <name type="common">Root-knot nematode worm</name>
    <name type="synonym">Meloidogyne mayaguensis</name>
    <dbReference type="NCBI Taxonomy" id="390850"/>
    <lineage>
        <taxon>Eukaryota</taxon>
        <taxon>Metazoa</taxon>
        <taxon>Ecdysozoa</taxon>
        <taxon>Nematoda</taxon>
        <taxon>Chromadorea</taxon>
        <taxon>Rhabditida</taxon>
        <taxon>Tylenchina</taxon>
        <taxon>Tylenchomorpha</taxon>
        <taxon>Tylenchoidea</taxon>
        <taxon>Meloidogynidae</taxon>
        <taxon>Meloidogyninae</taxon>
        <taxon>Meloidogyne</taxon>
    </lineage>
</organism>
<dbReference type="EMBL" id="CAVMJV010000083">
    <property type="protein sequence ID" value="CAK5090738.1"/>
    <property type="molecule type" value="Genomic_DNA"/>
</dbReference>
<protein>
    <submittedName>
        <fullName evidence="1">Uncharacterized protein</fullName>
    </submittedName>
</protein>